<dbReference type="SUPFAM" id="SSF56176">
    <property type="entry name" value="FAD-binding/transporter-associated domain-like"/>
    <property type="match status" value="1"/>
</dbReference>
<sequence>MALTTTFLRLASALLFIQSVAALPQAEVEDTTSVTVDVSASEELPVASPSPSASAPADDEDPVPSEVAANLTFAAAAPATLASIGYLDVTYWQGAHYSCKCYPGELCWPSQIRWGLLNAAVDGNLQVVVPDAAVCYNNYEGQNLYDAAACADVQQGWTNEDWVSSRPIAAHWIYWTNTTCMPTDDPNGSCTTGFLPEYVIMAKNRNHVKAGIDFARLHNLRLLIRNTGHDFMGRSSAYGALAINTHSLKEVTFTDRYTGPGDWTGGAVTIGAGVQGRELWQLANQQNPPVAIVTGECPTVGFAGGFIQGGGHGPLSSIYGMAVDNVLSFEVVTADGRFVTANSRHNSELFWALKGGGPSTFAAIISVTVKTFPDTPAAGATFYLNWTHTFDEEVFWQGFSTFHNRANYWVDNGMYAYYELFPSLFRVQPFVAPQKNASALAAIMQPFYDELNALGIPYESQIFEFPTYFDLYTAMFEDELAGSNVIVGGRVFTRSDIEDHADEIIAAKRSIIHHGMIGHIVGPGVGVASADNAVNPAIRQASSFTITMNHATTGMTWDERLAAESYLTDHIDGPLRAASPNGFAYVSEGNLQEPNWQTAYWGSNYNRLRRIKSIWDPLGVFYARTTPGTENWEVIDYGRKLCRKL</sequence>
<dbReference type="InterPro" id="IPR016166">
    <property type="entry name" value="FAD-bd_PCMH"/>
</dbReference>
<dbReference type="PANTHER" id="PTHR13878">
    <property type="entry name" value="GULONOLACTONE OXIDASE"/>
    <property type="match status" value="1"/>
</dbReference>
<dbReference type="OrthoDB" id="9983560at2759"/>
<name>A8P5J4_COPC7</name>
<dbReference type="Pfam" id="PF08031">
    <property type="entry name" value="BBE"/>
    <property type="match status" value="1"/>
</dbReference>
<dbReference type="PROSITE" id="PS51387">
    <property type="entry name" value="FAD_PCMH"/>
    <property type="match status" value="1"/>
</dbReference>
<dbReference type="AlphaFoldDB" id="A8P5J4"/>
<feature type="chain" id="PRO_5002724619" evidence="4">
    <location>
        <begin position="23"/>
        <end position="645"/>
    </location>
</feature>
<evidence type="ECO:0000259" key="5">
    <source>
        <dbReference type="PROSITE" id="PS51387"/>
    </source>
</evidence>
<evidence type="ECO:0000256" key="4">
    <source>
        <dbReference type="SAM" id="SignalP"/>
    </source>
</evidence>
<dbReference type="InterPro" id="IPR036318">
    <property type="entry name" value="FAD-bd_PCMH-like_sf"/>
</dbReference>
<dbReference type="InterPro" id="IPR050432">
    <property type="entry name" value="FAD-linked_Oxidoreductases_BP"/>
</dbReference>
<feature type="compositionally biased region" description="Low complexity" evidence="3">
    <location>
        <begin position="39"/>
        <end position="56"/>
    </location>
</feature>
<comment type="caution">
    <text evidence="6">The sequence shown here is derived from an EMBL/GenBank/DDBJ whole genome shotgun (WGS) entry which is preliminary data.</text>
</comment>
<dbReference type="Proteomes" id="UP000001861">
    <property type="component" value="Unassembled WGS sequence"/>
</dbReference>
<dbReference type="InterPro" id="IPR016169">
    <property type="entry name" value="FAD-bd_PCMH_sub2"/>
</dbReference>
<reference evidence="6 7" key="1">
    <citation type="journal article" date="2010" name="Proc. Natl. Acad. Sci. U.S.A.">
        <title>Insights into evolution of multicellular fungi from the assembled chromosomes of the mushroom Coprinopsis cinerea (Coprinus cinereus).</title>
        <authorList>
            <person name="Stajich J.E."/>
            <person name="Wilke S.K."/>
            <person name="Ahren D."/>
            <person name="Au C.H."/>
            <person name="Birren B.W."/>
            <person name="Borodovsky M."/>
            <person name="Burns C."/>
            <person name="Canback B."/>
            <person name="Casselton L.A."/>
            <person name="Cheng C.K."/>
            <person name="Deng J."/>
            <person name="Dietrich F.S."/>
            <person name="Fargo D.C."/>
            <person name="Farman M.L."/>
            <person name="Gathman A.C."/>
            <person name="Goldberg J."/>
            <person name="Guigo R."/>
            <person name="Hoegger P.J."/>
            <person name="Hooker J.B."/>
            <person name="Huggins A."/>
            <person name="James T.Y."/>
            <person name="Kamada T."/>
            <person name="Kilaru S."/>
            <person name="Kodira C."/>
            <person name="Kues U."/>
            <person name="Kupfer D."/>
            <person name="Kwan H.S."/>
            <person name="Lomsadze A."/>
            <person name="Li W."/>
            <person name="Lilly W.W."/>
            <person name="Ma L.J."/>
            <person name="Mackey A.J."/>
            <person name="Manning G."/>
            <person name="Martin F."/>
            <person name="Muraguchi H."/>
            <person name="Natvig D.O."/>
            <person name="Palmerini H."/>
            <person name="Ramesh M.A."/>
            <person name="Rehmeyer C.J."/>
            <person name="Roe B.A."/>
            <person name="Shenoy N."/>
            <person name="Stanke M."/>
            <person name="Ter-Hovhannisyan V."/>
            <person name="Tunlid A."/>
            <person name="Velagapudi R."/>
            <person name="Vision T.J."/>
            <person name="Zeng Q."/>
            <person name="Zolan M.E."/>
            <person name="Pukkila P.J."/>
        </authorList>
    </citation>
    <scope>NUCLEOTIDE SEQUENCE [LARGE SCALE GENOMIC DNA]</scope>
    <source>
        <strain evidence="7">Okayama-7 / 130 / ATCC MYA-4618 / FGSC 9003</strain>
    </source>
</reference>
<evidence type="ECO:0000256" key="3">
    <source>
        <dbReference type="SAM" id="MobiDB-lite"/>
    </source>
</evidence>
<dbReference type="VEuPathDB" id="FungiDB:CC1G_05510"/>
<dbReference type="GeneID" id="6015552"/>
<dbReference type="KEGG" id="cci:CC1G_05510"/>
<evidence type="ECO:0000256" key="2">
    <source>
        <dbReference type="ARBA" id="ARBA00023002"/>
    </source>
</evidence>
<dbReference type="GO" id="GO:0016491">
    <property type="term" value="F:oxidoreductase activity"/>
    <property type="evidence" value="ECO:0007669"/>
    <property type="project" value="UniProtKB-KW"/>
</dbReference>
<feature type="region of interest" description="Disordered" evidence="3">
    <location>
        <begin position="39"/>
        <end position="63"/>
    </location>
</feature>
<feature type="signal peptide" evidence="4">
    <location>
        <begin position="1"/>
        <end position="22"/>
    </location>
</feature>
<keyword evidence="2" id="KW-0560">Oxidoreductase</keyword>
<gene>
    <name evidence="6" type="ORF">CC1G_05510</name>
</gene>
<comment type="similarity">
    <text evidence="1">Belongs to the oxygen-dependent FAD-linked oxidoreductase family.</text>
</comment>
<dbReference type="RefSeq" id="XP_001838957.1">
    <property type="nucleotide sequence ID" value="XM_001838905.1"/>
</dbReference>
<dbReference type="GO" id="GO:0071949">
    <property type="term" value="F:FAD binding"/>
    <property type="evidence" value="ECO:0007669"/>
    <property type="project" value="InterPro"/>
</dbReference>
<dbReference type="InterPro" id="IPR006094">
    <property type="entry name" value="Oxid_FAD_bind_N"/>
</dbReference>
<dbReference type="Gene3D" id="3.30.465.10">
    <property type="match status" value="2"/>
</dbReference>
<accession>A8P5J4</accession>
<dbReference type="EMBL" id="AACS02000011">
    <property type="protein sequence ID" value="EAU82888.1"/>
    <property type="molecule type" value="Genomic_DNA"/>
</dbReference>
<dbReference type="OMA" id="TYNAAQC"/>
<feature type="domain" description="FAD-binding PCMH-type" evidence="5">
    <location>
        <begin position="191"/>
        <end position="374"/>
    </location>
</feature>
<evidence type="ECO:0000313" key="7">
    <source>
        <dbReference type="Proteomes" id="UP000001861"/>
    </source>
</evidence>
<keyword evidence="4" id="KW-0732">Signal</keyword>
<keyword evidence="7" id="KW-1185">Reference proteome</keyword>
<organism evidence="6 7">
    <name type="scientific">Coprinopsis cinerea (strain Okayama-7 / 130 / ATCC MYA-4618 / FGSC 9003)</name>
    <name type="common">Inky cap fungus</name>
    <name type="synonym">Hormographiella aspergillata</name>
    <dbReference type="NCBI Taxonomy" id="240176"/>
    <lineage>
        <taxon>Eukaryota</taxon>
        <taxon>Fungi</taxon>
        <taxon>Dikarya</taxon>
        <taxon>Basidiomycota</taxon>
        <taxon>Agaricomycotina</taxon>
        <taxon>Agaricomycetes</taxon>
        <taxon>Agaricomycetidae</taxon>
        <taxon>Agaricales</taxon>
        <taxon>Agaricineae</taxon>
        <taxon>Psathyrellaceae</taxon>
        <taxon>Coprinopsis</taxon>
    </lineage>
</organism>
<dbReference type="Pfam" id="PF01565">
    <property type="entry name" value="FAD_binding_4"/>
    <property type="match status" value="1"/>
</dbReference>
<proteinExistence type="inferred from homology"/>
<protein>
    <submittedName>
        <fullName evidence="6">FAD binding domain-containing protein</fullName>
    </submittedName>
</protein>
<dbReference type="InterPro" id="IPR012951">
    <property type="entry name" value="BBE"/>
</dbReference>
<dbReference type="eggNOG" id="ENOG502QTQH">
    <property type="taxonomic scope" value="Eukaryota"/>
</dbReference>
<evidence type="ECO:0000313" key="6">
    <source>
        <dbReference type="EMBL" id="EAU82888.1"/>
    </source>
</evidence>
<dbReference type="InParanoid" id="A8P5J4"/>
<evidence type="ECO:0000256" key="1">
    <source>
        <dbReference type="ARBA" id="ARBA00005466"/>
    </source>
</evidence>
<dbReference type="PANTHER" id="PTHR13878:SF97">
    <property type="entry name" value="ISOAMYL ALCOHOL OXIDASE"/>
    <property type="match status" value="1"/>
</dbReference>